<dbReference type="Proteomes" id="UP000015455">
    <property type="component" value="Unassembled WGS sequence"/>
</dbReference>
<dbReference type="Gene3D" id="3.40.50.1820">
    <property type="entry name" value="alpha/beta hydrolase"/>
    <property type="match status" value="1"/>
</dbReference>
<dbReference type="SUPFAM" id="SSF53474">
    <property type="entry name" value="alpha/beta-Hydrolases"/>
    <property type="match status" value="1"/>
</dbReference>
<feature type="chain" id="PRO_5004560698" description="Dienelactone hydrolase domain-containing protein" evidence="3">
    <location>
        <begin position="26"/>
        <end position="367"/>
    </location>
</feature>
<dbReference type="PANTHER" id="PTHR22946:SF9">
    <property type="entry name" value="POLYKETIDE TRANSFERASE AF380"/>
    <property type="match status" value="1"/>
</dbReference>
<sequence length="367" mass="39154">MNRPRNMFALMCAAVLGCAILPASAQQTAPSEPPTLPTLPERQPPTVLSASTQGEIRFDTRTPFDFDVLLTQLEKAPLNSGKGTLFLPTTASAANPVAALVLLPGSGGISPGREMEYGRKFADQGYAAIVIDYYSARGYTPEAPYRDKTSGVTEFDIVADAYGALRALAGHPAIDAQRIGVIGYSYGGMAVRLAMDARVREQLAPDLPPFAAHIDFYGPCFQDFGTQRSTGAPLLSLRGGEDASNDLVACAKVESDLRAAGSAVGTVVYATAGHAWEVDRPRGPNQFPYVAGCTMVFDAQGLPSVNGRQMIAPATDPQRAARHALRWGSGDFFKGCLKVGYIVGRDDAVKEQSDQHMLHFLARTLAQ</sequence>
<keyword evidence="3" id="KW-0732">Signal</keyword>
<evidence type="ECO:0000259" key="4">
    <source>
        <dbReference type="Pfam" id="PF01738"/>
    </source>
</evidence>
<evidence type="ECO:0000256" key="3">
    <source>
        <dbReference type="SAM" id="SignalP"/>
    </source>
</evidence>
<keyword evidence="6" id="KW-1185">Reference proteome</keyword>
<dbReference type="OrthoDB" id="5504996at2"/>
<organism evidence="5 6">
    <name type="scientific">Thauera terpenica 58Eu</name>
    <dbReference type="NCBI Taxonomy" id="1348657"/>
    <lineage>
        <taxon>Bacteria</taxon>
        <taxon>Pseudomonadati</taxon>
        <taxon>Pseudomonadota</taxon>
        <taxon>Betaproteobacteria</taxon>
        <taxon>Rhodocyclales</taxon>
        <taxon>Zoogloeaceae</taxon>
        <taxon>Thauera</taxon>
    </lineage>
</organism>
<feature type="domain" description="Dienelactone hydrolase" evidence="4">
    <location>
        <begin position="91"/>
        <end position="287"/>
    </location>
</feature>
<accession>T0AW98</accession>
<feature type="region of interest" description="Disordered" evidence="2">
    <location>
        <begin position="27"/>
        <end position="47"/>
    </location>
</feature>
<dbReference type="PANTHER" id="PTHR22946">
    <property type="entry name" value="DIENELACTONE HYDROLASE DOMAIN-CONTAINING PROTEIN-RELATED"/>
    <property type="match status" value="1"/>
</dbReference>
<dbReference type="RefSeq" id="WP_021250205.1">
    <property type="nucleotide sequence ID" value="NZ_ATJV01000070.1"/>
</dbReference>
<dbReference type="PATRIC" id="fig|1348657.5.peg.2804"/>
<dbReference type="STRING" id="1348657.M622_05240"/>
<dbReference type="InterPro" id="IPR029058">
    <property type="entry name" value="AB_hydrolase_fold"/>
</dbReference>
<dbReference type="Pfam" id="PF01738">
    <property type="entry name" value="DLH"/>
    <property type="match status" value="1"/>
</dbReference>
<reference evidence="5 6" key="1">
    <citation type="submission" date="2013-06" db="EMBL/GenBank/DDBJ databases">
        <title>Draft genome sequence of Thauera terpenica.</title>
        <authorList>
            <person name="Liu B."/>
            <person name="Frostegard A.H."/>
            <person name="Shapleigh J.P."/>
        </authorList>
    </citation>
    <scope>NUCLEOTIDE SEQUENCE [LARGE SCALE GENOMIC DNA]</scope>
    <source>
        <strain evidence="5 6">58Eu</strain>
    </source>
</reference>
<evidence type="ECO:0000313" key="6">
    <source>
        <dbReference type="Proteomes" id="UP000015455"/>
    </source>
</evidence>
<proteinExistence type="predicted"/>
<name>T0AW98_9RHOO</name>
<keyword evidence="1" id="KW-0378">Hydrolase</keyword>
<feature type="signal peptide" evidence="3">
    <location>
        <begin position="1"/>
        <end position="25"/>
    </location>
</feature>
<comment type="caution">
    <text evidence="5">The sequence shown here is derived from an EMBL/GenBank/DDBJ whole genome shotgun (WGS) entry which is preliminary data.</text>
</comment>
<evidence type="ECO:0000256" key="2">
    <source>
        <dbReference type="SAM" id="MobiDB-lite"/>
    </source>
</evidence>
<evidence type="ECO:0000256" key="1">
    <source>
        <dbReference type="ARBA" id="ARBA00022801"/>
    </source>
</evidence>
<dbReference type="PROSITE" id="PS51257">
    <property type="entry name" value="PROKAR_LIPOPROTEIN"/>
    <property type="match status" value="1"/>
</dbReference>
<dbReference type="GO" id="GO:0052689">
    <property type="term" value="F:carboxylic ester hydrolase activity"/>
    <property type="evidence" value="ECO:0007669"/>
    <property type="project" value="UniProtKB-ARBA"/>
</dbReference>
<evidence type="ECO:0000313" key="5">
    <source>
        <dbReference type="EMBL" id="EPZ14863.1"/>
    </source>
</evidence>
<dbReference type="AlphaFoldDB" id="T0AW98"/>
<dbReference type="EMBL" id="ATJV01000070">
    <property type="protein sequence ID" value="EPZ14863.1"/>
    <property type="molecule type" value="Genomic_DNA"/>
</dbReference>
<dbReference type="InterPro" id="IPR002925">
    <property type="entry name" value="Dienelactn_hydro"/>
</dbReference>
<dbReference type="eggNOG" id="COG0412">
    <property type="taxonomic scope" value="Bacteria"/>
</dbReference>
<gene>
    <name evidence="5" type="ORF">M622_05240</name>
</gene>
<protein>
    <recommendedName>
        <fullName evidence="4">Dienelactone hydrolase domain-containing protein</fullName>
    </recommendedName>
</protein>
<dbReference type="InterPro" id="IPR050261">
    <property type="entry name" value="FrsA_esterase"/>
</dbReference>